<protein>
    <submittedName>
        <fullName evidence="1">Uncharacterized protein</fullName>
    </submittedName>
</protein>
<keyword evidence="2" id="KW-1185">Reference proteome</keyword>
<organism evidence="1 2">
    <name type="scientific">Mortierella hygrophila</name>
    <dbReference type="NCBI Taxonomy" id="979708"/>
    <lineage>
        <taxon>Eukaryota</taxon>
        <taxon>Fungi</taxon>
        <taxon>Fungi incertae sedis</taxon>
        <taxon>Mucoromycota</taxon>
        <taxon>Mortierellomycotina</taxon>
        <taxon>Mortierellomycetes</taxon>
        <taxon>Mortierellales</taxon>
        <taxon>Mortierellaceae</taxon>
        <taxon>Mortierella</taxon>
    </lineage>
</organism>
<name>A0A9P6K1I1_9FUNG</name>
<sequence>MTRLHWFSKAGLLEPSEFGNIPFMSLRMPELGHFVSSEDTVLALMIELMPILKVLVADLGWFGERLLRRSA</sequence>
<dbReference type="Proteomes" id="UP000723463">
    <property type="component" value="Unassembled WGS sequence"/>
</dbReference>
<gene>
    <name evidence="1" type="ORF">EC957_002729</name>
</gene>
<comment type="caution">
    <text evidence="1">The sequence shown here is derived from an EMBL/GenBank/DDBJ whole genome shotgun (WGS) entry which is preliminary data.</text>
</comment>
<dbReference type="AlphaFoldDB" id="A0A9P6K1I1"/>
<evidence type="ECO:0000313" key="2">
    <source>
        <dbReference type="Proteomes" id="UP000723463"/>
    </source>
</evidence>
<dbReference type="EMBL" id="JAAAXW010000158">
    <property type="protein sequence ID" value="KAF9541710.1"/>
    <property type="molecule type" value="Genomic_DNA"/>
</dbReference>
<reference evidence="1" key="1">
    <citation type="journal article" date="2020" name="Fungal Divers.">
        <title>Resolving the Mortierellaceae phylogeny through synthesis of multi-gene phylogenetics and phylogenomics.</title>
        <authorList>
            <person name="Vandepol N."/>
            <person name="Liber J."/>
            <person name="Desiro A."/>
            <person name="Na H."/>
            <person name="Kennedy M."/>
            <person name="Barry K."/>
            <person name="Grigoriev I.V."/>
            <person name="Miller A.N."/>
            <person name="O'Donnell K."/>
            <person name="Stajich J.E."/>
            <person name="Bonito G."/>
        </authorList>
    </citation>
    <scope>NUCLEOTIDE SEQUENCE</scope>
    <source>
        <strain evidence="1">NRRL 2591</strain>
    </source>
</reference>
<evidence type="ECO:0000313" key="1">
    <source>
        <dbReference type="EMBL" id="KAF9541710.1"/>
    </source>
</evidence>
<proteinExistence type="predicted"/>
<accession>A0A9P6K1I1</accession>